<keyword evidence="4 5" id="KW-0408">Iron</keyword>
<keyword evidence="7" id="KW-1133">Transmembrane helix</keyword>
<accession>A0A1U7LHN9</accession>
<dbReference type="GO" id="GO:0005506">
    <property type="term" value="F:iron ion binding"/>
    <property type="evidence" value="ECO:0007669"/>
    <property type="project" value="InterPro"/>
</dbReference>
<keyword evidence="6" id="KW-0503">Monooxygenase</keyword>
<evidence type="ECO:0000256" key="3">
    <source>
        <dbReference type="ARBA" id="ARBA00022723"/>
    </source>
</evidence>
<dbReference type="PRINTS" id="PR00385">
    <property type="entry name" value="P450"/>
</dbReference>
<dbReference type="STRING" id="1198029.A0A1U7LHN9"/>
<dbReference type="GO" id="GO:0004497">
    <property type="term" value="F:monooxygenase activity"/>
    <property type="evidence" value="ECO:0007669"/>
    <property type="project" value="UniProtKB-KW"/>
</dbReference>
<feature type="binding site" description="axial binding residue" evidence="5">
    <location>
        <position position="440"/>
    </location>
    <ligand>
        <name>heme</name>
        <dbReference type="ChEBI" id="CHEBI:30413"/>
    </ligand>
    <ligandPart>
        <name>Fe</name>
        <dbReference type="ChEBI" id="CHEBI:18248"/>
    </ligandPart>
</feature>
<dbReference type="PRINTS" id="PR00463">
    <property type="entry name" value="EP450I"/>
</dbReference>
<evidence type="ECO:0000256" key="5">
    <source>
        <dbReference type="PIRSR" id="PIRSR602401-1"/>
    </source>
</evidence>
<dbReference type="InterPro" id="IPR002401">
    <property type="entry name" value="Cyt_P450_E_grp-I"/>
</dbReference>
<keyword evidence="7" id="KW-0812">Transmembrane</keyword>
<keyword evidence="9" id="KW-1185">Reference proteome</keyword>
<evidence type="ECO:0000256" key="6">
    <source>
        <dbReference type="RuleBase" id="RU000461"/>
    </source>
</evidence>
<feature type="transmembrane region" description="Helical" evidence="7">
    <location>
        <begin position="15"/>
        <end position="35"/>
    </location>
</feature>
<dbReference type="GO" id="GO:0016705">
    <property type="term" value="F:oxidoreductase activity, acting on paired donors, with incorporation or reduction of molecular oxygen"/>
    <property type="evidence" value="ECO:0007669"/>
    <property type="project" value="InterPro"/>
</dbReference>
<evidence type="ECO:0000313" key="8">
    <source>
        <dbReference type="EMBL" id="OLL22167.1"/>
    </source>
</evidence>
<dbReference type="AlphaFoldDB" id="A0A1U7LHN9"/>
<gene>
    <name evidence="8" type="ORF">NEOLI_002224</name>
</gene>
<dbReference type="Gene3D" id="1.10.630.10">
    <property type="entry name" value="Cytochrome P450"/>
    <property type="match status" value="1"/>
</dbReference>
<dbReference type="PANTHER" id="PTHR24305:SF166">
    <property type="entry name" value="CYTOCHROME P450 12A4, MITOCHONDRIAL-RELATED"/>
    <property type="match status" value="1"/>
</dbReference>
<dbReference type="OrthoDB" id="6692864at2759"/>
<proteinExistence type="inferred from homology"/>
<reference evidence="8 9" key="1">
    <citation type="submission" date="2016-04" db="EMBL/GenBank/DDBJ databases">
        <title>Evolutionary innovation and constraint leading to complex multicellularity in the Ascomycota.</title>
        <authorList>
            <person name="Cisse O."/>
            <person name="Nguyen A."/>
            <person name="Hewitt D.A."/>
            <person name="Jedd G."/>
            <person name="Stajich J.E."/>
        </authorList>
    </citation>
    <scope>NUCLEOTIDE SEQUENCE [LARGE SCALE GENOMIC DNA]</scope>
    <source>
        <strain evidence="8 9">DAH-3</strain>
    </source>
</reference>
<comment type="caution">
    <text evidence="8">The sequence shown here is derived from an EMBL/GenBank/DDBJ whole genome shotgun (WGS) entry which is preliminary data.</text>
</comment>
<evidence type="ECO:0000256" key="4">
    <source>
        <dbReference type="ARBA" id="ARBA00023004"/>
    </source>
</evidence>
<evidence type="ECO:0000256" key="1">
    <source>
        <dbReference type="ARBA" id="ARBA00001971"/>
    </source>
</evidence>
<keyword evidence="6" id="KW-0560">Oxidoreductase</keyword>
<dbReference type="PANTHER" id="PTHR24305">
    <property type="entry name" value="CYTOCHROME P450"/>
    <property type="match status" value="1"/>
</dbReference>
<dbReference type="EMBL" id="LXFE01003800">
    <property type="protein sequence ID" value="OLL22167.1"/>
    <property type="molecule type" value="Genomic_DNA"/>
</dbReference>
<dbReference type="SUPFAM" id="SSF48264">
    <property type="entry name" value="Cytochrome P450"/>
    <property type="match status" value="1"/>
</dbReference>
<evidence type="ECO:0000256" key="7">
    <source>
        <dbReference type="SAM" id="Phobius"/>
    </source>
</evidence>
<comment type="similarity">
    <text evidence="2 6">Belongs to the cytochrome P450 family.</text>
</comment>
<dbReference type="PROSITE" id="PS00086">
    <property type="entry name" value="CYTOCHROME_P450"/>
    <property type="match status" value="1"/>
</dbReference>
<dbReference type="Proteomes" id="UP000186594">
    <property type="component" value="Unassembled WGS sequence"/>
</dbReference>
<evidence type="ECO:0000256" key="2">
    <source>
        <dbReference type="ARBA" id="ARBA00010617"/>
    </source>
</evidence>
<organism evidence="8 9">
    <name type="scientific">Neolecta irregularis (strain DAH-3)</name>
    <dbReference type="NCBI Taxonomy" id="1198029"/>
    <lineage>
        <taxon>Eukaryota</taxon>
        <taxon>Fungi</taxon>
        <taxon>Dikarya</taxon>
        <taxon>Ascomycota</taxon>
        <taxon>Taphrinomycotina</taxon>
        <taxon>Neolectales</taxon>
        <taxon>Neolectaceae</taxon>
        <taxon>Neolecta</taxon>
    </lineage>
</organism>
<comment type="cofactor">
    <cofactor evidence="1 5">
        <name>heme</name>
        <dbReference type="ChEBI" id="CHEBI:30413"/>
    </cofactor>
</comment>
<dbReference type="InterPro" id="IPR017972">
    <property type="entry name" value="Cyt_P450_CS"/>
</dbReference>
<keyword evidence="3 5" id="KW-0479">Metal-binding</keyword>
<dbReference type="GO" id="GO:0020037">
    <property type="term" value="F:heme binding"/>
    <property type="evidence" value="ECO:0007669"/>
    <property type="project" value="InterPro"/>
</dbReference>
<dbReference type="InterPro" id="IPR001128">
    <property type="entry name" value="Cyt_P450"/>
</dbReference>
<name>A0A1U7LHN9_NEOID</name>
<dbReference type="InterPro" id="IPR036396">
    <property type="entry name" value="Cyt_P450_sf"/>
</dbReference>
<protein>
    <submittedName>
        <fullName evidence="8">Isotrichodermin C-15 hydroxylase</fullName>
    </submittedName>
</protein>
<evidence type="ECO:0000313" key="9">
    <source>
        <dbReference type="Proteomes" id="UP000186594"/>
    </source>
</evidence>
<keyword evidence="7" id="KW-0472">Membrane</keyword>
<dbReference type="InterPro" id="IPR050121">
    <property type="entry name" value="Cytochrome_P450_monoxygenase"/>
</dbReference>
<keyword evidence="5 6" id="KW-0349">Heme</keyword>
<dbReference type="Pfam" id="PF00067">
    <property type="entry name" value="p450"/>
    <property type="match status" value="1"/>
</dbReference>
<sequence length="502" mass="56146">MFVFGGRGSLFSEGSSFIVSTICALILGYVIRLVFFHPLRHFKGPFWAKINPFWHVIVLQTGQRHKKLRKLHDQYGDVVRICPNAVSICNASAIKDVFGPASSLVKSKAYDALGDDPSNRSISRIRDKSVHLQLRKALAPAFSTQSLDKMEHLVSHNLDLLCNGLLKFGGNGRIPLNLTLWTSFLTFDVLGDLCFTESYGLLEGGRMAPILECTTATLRFGGFAMASPFLASLKKYLAPKDFVEKLVRFKSDCAMRIEKRLLNPAGREDFIHYLLAYADAAATAEDRKGRLTATTETLVLAGTDTTATILCAAISYLSICPRVLSKLREALDALVDLDMTNARLSEIPLLDAIIDETLRICPPLLTSTPRDTTCATYIAEYLIPSNIEVIIPTWAICHDARYFTEPEEWIPERWIDKDYIKDQTLGRTAWQPFSLGPRACIGKNMAYIVLRLSIARLVRSFDFELAKPVRSYEVEDFVAAQRPELFARVRSRSHSLLGLSVI</sequence>